<accession>A0ABP9MGY0</accession>
<gene>
    <name evidence="1" type="ORF">GCM10023210_27000</name>
</gene>
<organism evidence="1 2">
    <name type="scientific">Chryseobacterium ginsengisoli</name>
    <dbReference type="NCBI Taxonomy" id="363853"/>
    <lineage>
        <taxon>Bacteria</taxon>
        <taxon>Pseudomonadati</taxon>
        <taxon>Bacteroidota</taxon>
        <taxon>Flavobacteriia</taxon>
        <taxon>Flavobacteriales</taxon>
        <taxon>Weeksellaceae</taxon>
        <taxon>Chryseobacterium group</taxon>
        <taxon>Chryseobacterium</taxon>
    </lineage>
</organism>
<evidence type="ECO:0000313" key="2">
    <source>
        <dbReference type="Proteomes" id="UP001500353"/>
    </source>
</evidence>
<evidence type="ECO:0008006" key="3">
    <source>
        <dbReference type="Google" id="ProtNLM"/>
    </source>
</evidence>
<comment type="caution">
    <text evidence="1">The sequence shown here is derived from an EMBL/GenBank/DDBJ whole genome shotgun (WGS) entry which is preliminary data.</text>
</comment>
<proteinExistence type="predicted"/>
<protein>
    <recommendedName>
        <fullName evidence="3">Lipoprotein</fullName>
    </recommendedName>
</protein>
<sequence length="222" mass="26111">MLTTISCHSQEYENDIINLESFSFKLDPEKFYKESMKRENIKFTSGKQYVEKDTLRESDFDWKGDKNKILGIQYNVKSYSPKDVVAKFNNIKFRTMEFMVNKEKDLMLVNAVAKVNEKEIKNLISDLNKKFGTEPEIVDEEMGGFIKYTIYSWKNNNQIIKLATALKLDFSNPHNIVSEKDKKFIQDVEKDNIEESVLFICNPKYESELKGKLYSGNWIKFK</sequence>
<dbReference type="EMBL" id="BAABHX010000004">
    <property type="protein sequence ID" value="GAA5094901.1"/>
    <property type="molecule type" value="Genomic_DNA"/>
</dbReference>
<evidence type="ECO:0000313" key="1">
    <source>
        <dbReference type="EMBL" id="GAA5094901.1"/>
    </source>
</evidence>
<name>A0ABP9MGY0_9FLAO</name>
<keyword evidence="2" id="KW-1185">Reference proteome</keyword>
<dbReference type="Proteomes" id="UP001500353">
    <property type="component" value="Unassembled WGS sequence"/>
</dbReference>
<reference evidence="2" key="1">
    <citation type="journal article" date="2019" name="Int. J. Syst. Evol. Microbiol.">
        <title>The Global Catalogue of Microorganisms (GCM) 10K type strain sequencing project: providing services to taxonomists for standard genome sequencing and annotation.</title>
        <authorList>
            <consortium name="The Broad Institute Genomics Platform"/>
            <consortium name="The Broad Institute Genome Sequencing Center for Infectious Disease"/>
            <person name="Wu L."/>
            <person name="Ma J."/>
        </authorList>
    </citation>
    <scope>NUCLEOTIDE SEQUENCE [LARGE SCALE GENOMIC DNA]</scope>
    <source>
        <strain evidence="2">JCM 18019</strain>
    </source>
</reference>